<evidence type="ECO:0000313" key="2">
    <source>
        <dbReference type="EMBL" id="SEN07365.1"/>
    </source>
</evidence>
<keyword evidence="1" id="KW-0732">Signal</keyword>
<reference evidence="3" key="1">
    <citation type="submission" date="2016-10" db="EMBL/GenBank/DDBJ databases">
        <authorList>
            <person name="Varghese N."/>
            <person name="Submissions S."/>
        </authorList>
    </citation>
    <scope>NUCLEOTIDE SEQUENCE [LARGE SCALE GENOMIC DNA]</scope>
    <source>
        <strain evidence="3">DSM 17044</strain>
    </source>
</reference>
<dbReference type="EMBL" id="FOAP01000030">
    <property type="protein sequence ID" value="SEN07365.1"/>
    <property type="molecule type" value="Genomic_DNA"/>
</dbReference>
<evidence type="ECO:0008006" key="4">
    <source>
        <dbReference type="Google" id="ProtNLM"/>
    </source>
</evidence>
<dbReference type="Proteomes" id="UP000182719">
    <property type="component" value="Unassembled WGS sequence"/>
</dbReference>
<dbReference type="InterPro" id="IPR011990">
    <property type="entry name" value="TPR-like_helical_dom_sf"/>
</dbReference>
<feature type="signal peptide" evidence="1">
    <location>
        <begin position="1"/>
        <end position="16"/>
    </location>
</feature>
<accession>A0A1H8DJK9</accession>
<keyword evidence="3" id="KW-1185">Reference proteome</keyword>
<dbReference type="PROSITE" id="PS51257">
    <property type="entry name" value="PROKAR_LIPOPROTEIN"/>
    <property type="match status" value="1"/>
</dbReference>
<protein>
    <recommendedName>
        <fullName evidence="4">Lipoprotein</fullName>
    </recommendedName>
</protein>
<name>A0A1H8DJK9_STIAU</name>
<proteinExistence type="predicted"/>
<sequence>MKLLGMVLPLMAVACATPGNVSSACENGRAWACSEWAPELLRQGERQQAENAFARSCEGGYTEDCVSAGRLMMERGELSSAETPLLSAYELENEEATWALADLYQARGTPADLDQAERLRWEAPAINKPDREVFWEWRPAPSGEASYALAYMFQPMALEARRLSLGLHFAWKGPKAEEFNAAFGYQHYLSSQFVPYTTVLLGGAFQKHTFNVGGELGMKWCWGSWGHLRMGVGSSVASPLHASLGIGINSLPIDVLLLLAAH</sequence>
<dbReference type="Gene3D" id="1.25.40.10">
    <property type="entry name" value="Tetratricopeptide repeat domain"/>
    <property type="match status" value="1"/>
</dbReference>
<dbReference type="OrthoDB" id="5382260at2"/>
<dbReference type="SUPFAM" id="SSF81901">
    <property type="entry name" value="HCP-like"/>
    <property type="match status" value="1"/>
</dbReference>
<evidence type="ECO:0000313" key="3">
    <source>
        <dbReference type="Proteomes" id="UP000182719"/>
    </source>
</evidence>
<gene>
    <name evidence="2" type="ORF">SAMN05444354_13010</name>
</gene>
<dbReference type="RefSeq" id="WP_075010900.1">
    <property type="nucleotide sequence ID" value="NZ_FOAP01000030.1"/>
</dbReference>
<organism evidence="2 3">
    <name type="scientific">Stigmatella aurantiaca</name>
    <dbReference type="NCBI Taxonomy" id="41"/>
    <lineage>
        <taxon>Bacteria</taxon>
        <taxon>Pseudomonadati</taxon>
        <taxon>Myxococcota</taxon>
        <taxon>Myxococcia</taxon>
        <taxon>Myxococcales</taxon>
        <taxon>Cystobacterineae</taxon>
        <taxon>Archangiaceae</taxon>
        <taxon>Stigmatella</taxon>
    </lineage>
</organism>
<dbReference type="AlphaFoldDB" id="A0A1H8DJK9"/>
<feature type="chain" id="PRO_5010303920" description="Lipoprotein" evidence="1">
    <location>
        <begin position="17"/>
        <end position="262"/>
    </location>
</feature>
<evidence type="ECO:0000256" key="1">
    <source>
        <dbReference type="SAM" id="SignalP"/>
    </source>
</evidence>